<dbReference type="PROSITE" id="PS51746">
    <property type="entry name" value="PPM_2"/>
    <property type="match status" value="1"/>
</dbReference>
<dbReference type="InterPro" id="IPR036457">
    <property type="entry name" value="PPM-type-like_dom_sf"/>
</dbReference>
<dbReference type="EMBL" id="JACGCM010002535">
    <property type="protein sequence ID" value="KAF6139037.1"/>
    <property type="molecule type" value="Genomic_DNA"/>
</dbReference>
<dbReference type="GO" id="GO:0004722">
    <property type="term" value="F:protein serine/threonine phosphatase activity"/>
    <property type="evidence" value="ECO:0007669"/>
    <property type="project" value="InterPro"/>
</dbReference>
<keyword evidence="3" id="KW-1185">Reference proteome</keyword>
<sequence>MVGKYLYVTNVGDSRAVISKAGQAIPLSEDHNKPNKSEEQKRIESVDGVVIWVGTWRVDGVLAKSRAFASVKQALVEEAAKLSGPNILESYEILKRYCPRASIFPSVLDYTYHPYSLPFSRQPLYADAISVMFNATILNGMGLIGYVEGQPTWHPNNDEGNLLSIYFSLLQDHLALDWLPRTAYANQG</sequence>
<dbReference type="Pfam" id="PF00481">
    <property type="entry name" value="PP2C"/>
    <property type="match status" value="1"/>
</dbReference>
<accession>A0A7J7L8S1</accession>
<dbReference type="Proteomes" id="UP000541444">
    <property type="component" value="Unassembled WGS sequence"/>
</dbReference>
<dbReference type="InterPro" id="IPR057060">
    <property type="entry name" value="MBTPS1_3rd"/>
</dbReference>
<evidence type="ECO:0000313" key="3">
    <source>
        <dbReference type="Proteomes" id="UP000541444"/>
    </source>
</evidence>
<dbReference type="Gene3D" id="3.60.40.10">
    <property type="entry name" value="PPM-type phosphatase domain"/>
    <property type="match status" value="1"/>
</dbReference>
<feature type="domain" description="PPM-type phosphatase" evidence="1">
    <location>
        <begin position="1"/>
        <end position="188"/>
    </location>
</feature>
<protein>
    <recommendedName>
        <fullName evidence="1">PPM-type phosphatase domain-containing protein</fullName>
    </recommendedName>
</protein>
<evidence type="ECO:0000259" key="1">
    <source>
        <dbReference type="PROSITE" id="PS51746"/>
    </source>
</evidence>
<gene>
    <name evidence="2" type="ORF">GIB67_010763</name>
</gene>
<organism evidence="2 3">
    <name type="scientific">Kingdonia uniflora</name>
    <dbReference type="NCBI Taxonomy" id="39325"/>
    <lineage>
        <taxon>Eukaryota</taxon>
        <taxon>Viridiplantae</taxon>
        <taxon>Streptophyta</taxon>
        <taxon>Embryophyta</taxon>
        <taxon>Tracheophyta</taxon>
        <taxon>Spermatophyta</taxon>
        <taxon>Magnoliopsida</taxon>
        <taxon>Ranunculales</taxon>
        <taxon>Circaeasteraceae</taxon>
        <taxon>Kingdonia</taxon>
    </lineage>
</organism>
<name>A0A7J7L8S1_9MAGN</name>
<dbReference type="InterPro" id="IPR001932">
    <property type="entry name" value="PPM-type_phosphatase-like_dom"/>
</dbReference>
<reference evidence="2 3" key="1">
    <citation type="journal article" date="2020" name="IScience">
        <title>Genome Sequencing of the Endangered Kingdonia uniflora (Circaeasteraceae, Ranunculales) Reveals Potential Mechanisms of Evolutionary Specialization.</title>
        <authorList>
            <person name="Sun Y."/>
            <person name="Deng T."/>
            <person name="Zhang A."/>
            <person name="Moore M.J."/>
            <person name="Landis J.B."/>
            <person name="Lin N."/>
            <person name="Zhang H."/>
            <person name="Zhang X."/>
            <person name="Huang J."/>
            <person name="Zhang X."/>
            <person name="Sun H."/>
            <person name="Wang H."/>
        </authorList>
    </citation>
    <scope>NUCLEOTIDE SEQUENCE [LARGE SCALE GENOMIC DNA]</scope>
    <source>
        <strain evidence="2">TB1705</strain>
        <tissue evidence="2">Leaf</tissue>
    </source>
</reference>
<dbReference type="Pfam" id="PF23094">
    <property type="entry name" value="MBTPS1_3rd"/>
    <property type="match status" value="1"/>
</dbReference>
<dbReference type="OrthoDB" id="1740355at2759"/>
<comment type="caution">
    <text evidence="2">The sequence shown here is derived from an EMBL/GenBank/DDBJ whole genome shotgun (WGS) entry which is preliminary data.</text>
</comment>
<dbReference type="InterPro" id="IPR015655">
    <property type="entry name" value="PP2C"/>
</dbReference>
<dbReference type="PANTHER" id="PTHR47992">
    <property type="entry name" value="PROTEIN PHOSPHATASE"/>
    <property type="match status" value="1"/>
</dbReference>
<dbReference type="SUPFAM" id="SSF81606">
    <property type="entry name" value="PP2C-like"/>
    <property type="match status" value="1"/>
</dbReference>
<evidence type="ECO:0000313" key="2">
    <source>
        <dbReference type="EMBL" id="KAF6139037.1"/>
    </source>
</evidence>
<proteinExistence type="predicted"/>
<dbReference type="AlphaFoldDB" id="A0A7J7L8S1"/>